<keyword evidence="19" id="KW-1185">Reference proteome</keyword>
<feature type="binding site" evidence="14">
    <location>
        <position position="311"/>
    </location>
    <ligand>
        <name>Ca(2+)</name>
        <dbReference type="ChEBI" id="CHEBI:29108"/>
        <label>1</label>
    </ligand>
</feature>
<evidence type="ECO:0000256" key="4">
    <source>
        <dbReference type="ARBA" id="ARBA00022559"/>
    </source>
</evidence>
<feature type="disulfide bond" evidence="16">
    <location>
        <begin position="307"/>
        <end position="312"/>
    </location>
</feature>
<feature type="active site" description="Proton acceptor" evidence="12">
    <location>
        <position position="305"/>
    </location>
</feature>
<keyword evidence="11" id="KW-0325">Glycoprotein</keyword>
<feature type="binding site" evidence="14">
    <location>
        <position position="479"/>
    </location>
    <ligand>
        <name>Ca(2+)</name>
        <dbReference type="ChEBI" id="CHEBI:29108"/>
        <label>2</label>
    </ligand>
</feature>
<keyword evidence="10 16" id="KW-1015">Disulfide bond</keyword>
<dbReference type="InterPro" id="IPR010255">
    <property type="entry name" value="Haem_peroxidase_sf"/>
</dbReference>
<feature type="binding site" evidence="14">
    <location>
        <position position="309"/>
    </location>
    <ligand>
        <name>Ca(2+)</name>
        <dbReference type="ChEBI" id="CHEBI:29108"/>
        <label>1</label>
    </ligand>
</feature>
<keyword evidence="8" id="KW-0560">Oxidoreductase</keyword>
<gene>
    <name evidence="18" type="ORF">GSCOC_T00023239001</name>
</gene>
<dbReference type="GO" id="GO:0046872">
    <property type="term" value="F:metal ion binding"/>
    <property type="evidence" value="ECO:0007669"/>
    <property type="project" value="UniProtKB-KW"/>
</dbReference>
<protein>
    <recommendedName>
        <fullName evidence="3">peroxidase</fullName>
        <ecNumber evidence="3">1.11.1.7</ecNumber>
    </recommendedName>
</protein>
<evidence type="ECO:0000256" key="1">
    <source>
        <dbReference type="ARBA" id="ARBA00000189"/>
    </source>
</evidence>
<dbReference type="AlphaFoldDB" id="A0A068UD44"/>
<dbReference type="InterPro" id="IPR033905">
    <property type="entry name" value="Secretory_peroxidase"/>
</dbReference>
<evidence type="ECO:0000256" key="6">
    <source>
        <dbReference type="ARBA" id="ARBA00022723"/>
    </source>
</evidence>
<dbReference type="OMA" id="KFSATMA"/>
<dbReference type="EC" id="1.11.1.7" evidence="3"/>
<dbReference type="PhylomeDB" id="A0A068UD44"/>
<dbReference type="PANTHER" id="PTHR31388:SF126">
    <property type="entry name" value="PEROXIDASE"/>
    <property type="match status" value="1"/>
</dbReference>
<dbReference type="PROSITE" id="PS00436">
    <property type="entry name" value="PEROXIDASE_2"/>
    <property type="match status" value="2"/>
</dbReference>
<dbReference type="InterPro" id="IPR019793">
    <property type="entry name" value="Peroxidases_heam-ligand_BS"/>
</dbReference>
<accession>A0A068UD44</accession>
<evidence type="ECO:0000256" key="10">
    <source>
        <dbReference type="ARBA" id="ARBA00023157"/>
    </source>
</evidence>
<evidence type="ECO:0000256" key="12">
    <source>
        <dbReference type="PIRSR" id="PIRSR600823-1"/>
    </source>
</evidence>
<evidence type="ECO:0000256" key="9">
    <source>
        <dbReference type="ARBA" id="ARBA00023004"/>
    </source>
</evidence>
<dbReference type="GO" id="GO:0042744">
    <property type="term" value="P:hydrogen peroxide catabolic process"/>
    <property type="evidence" value="ECO:0007669"/>
    <property type="project" value="InterPro"/>
</dbReference>
<dbReference type="GO" id="GO:0140825">
    <property type="term" value="F:lactoperoxidase activity"/>
    <property type="evidence" value="ECO:0007669"/>
    <property type="project" value="UniProtKB-EC"/>
</dbReference>
<feature type="binding site" evidence="13">
    <location>
        <position position="403"/>
    </location>
    <ligand>
        <name>substrate</name>
    </ligand>
</feature>
<dbReference type="FunFam" id="1.10.520.10:FF:000009">
    <property type="entry name" value="Peroxidase"/>
    <property type="match status" value="1"/>
</dbReference>
<evidence type="ECO:0000256" key="16">
    <source>
        <dbReference type="PIRSR" id="PIRSR600823-5"/>
    </source>
</evidence>
<dbReference type="SUPFAM" id="SSF48113">
    <property type="entry name" value="Heme-dependent peroxidases"/>
    <property type="match status" value="2"/>
</dbReference>
<dbReference type="PROSITE" id="PS50873">
    <property type="entry name" value="PEROXIDASE_4"/>
    <property type="match status" value="2"/>
</dbReference>
<keyword evidence="5" id="KW-0349">Heme</keyword>
<feature type="binding site" evidence="14">
    <location>
        <position position="315"/>
    </location>
    <ligand>
        <name>Ca(2+)</name>
        <dbReference type="ChEBI" id="CHEBI:29108"/>
        <label>1</label>
    </ligand>
</feature>
<feature type="binding site" evidence="14">
    <location>
        <position position="486"/>
    </location>
    <ligand>
        <name>Ca(2+)</name>
        <dbReference type="ChEBI" id="CHEBI:29108"/>
        <label>2</label>
    </ligand>
</feature>
<dbReference type="Gramene" id="CDP06406">
    <property type="protein sequence ID" value="CDP06406"/>
    <property type="gene ID" value="GSCOC_T00023239001"/>
</dbReference>
<feature type="disulfide bond" evidence="16">
    <location>
        <begin position="440"/>
        <end position="466"/>
    </location>
</feature>
<comment type="cofactor">
    <cofactor evidence="14">
        <name>Ca(2+)</name>
        <dbReference type="ChEBI" id="CHEBI:29108"/>
    </cofactor>
    <text evidence="14">Binds 2 calcium ions per subunit.</text>
</comment>
<dbReference type="PRINTS" id="PR00458">
    <property type="entry name" value="PEROXIDASE"/>
</dbReference>
<feature type="domain" description="Plant heme peroxidase family profile" evidence="17">
    <location>
        <begin position="264"/>
        <end position="559"/>
    </location>
</feature>
<dbReference type="Gene3D" id="1.10.420.10">
    <property type="entry name" value="Peroxidase, domain 2"/>
    <property type="match status" value="2"/>
</dbReference>
<evidence type="ECO:0000256" key="2">
    <source>
        <dbReference type="ARBA" id="ARBA00006873"/>
    </source>
</evidence>
<evidence type="ECO:0000313" key="19">
    <source>
        <dbReference type="Proteomes" id="UP000295252"/>
    </source>
</evidence>
<comment type="similarity">
    <text evidence="2">Belongs to the peroxidase family. Ascorbate peroxidase subfamily.</text>
</comment>
<evidence type="ECO:0000256" key="3">
    <source>
        <dbReference type="ARBA" id="ARBA00012313"/>
    </source>
</evidence>
<feature type="domain" description="Plant heme peroxidase family profile" evidence="17">
    <location>
        <begin position="1"/>
        <end position="266"/>
    </location>
</feature>
<feature type="binding site" evidence="14">
    <location>
        <position position="327"/>
    </location>
    <ligand>
        <name>Ca(2+)</name>
        <dbReference type="ChEBI" id="CHEBI:29108"/>
        <label>1</label>
    </ligand>
</feature>
<dbReference type="InterPro" id="IPR002016">
    <property type="entry name" value="Haem_peroxidase"/>
</dbReference>
<dbReference type="Proteomes" id="UP000295252">
    <property type="component" value="Chromosome VIII"/>
</dbReference>
<dbReference type="GO" id="GO:0020037">
    <property type="term" value="F:heme binding"/>
    <property type="evidence" value="ECO:0007669"/>
    <property type="project" value="InterPro"/>
</dbReference>
<dbReference type="PROSITE" id="PS00435">
    <property type="entry name" value="PEROXIDASE_1"/>
    <property type="match status" value="1"/>
</dbReference>
<keyword evidence="6 14" id="KW-0479">Metal-binding</keyword>
<feature type="binding site" evidence="14">
    <location>
        <position position="306"/>
    </location>
    <ligand>
        <name>Ca(2+)</name>
        <dbReference type="ChEBI" id="CHEBI:29108"/>
        <label>1</label>
    </ligand>
</feature>
<dbReference type="InterPro" id="IPR000823">
    <property type="entry name" value="Peroxidase_pln"/>
</dbReference>
<dbReference type="InParanoid" id="A0A068UD44"/>
<evidence type="ECO:0000256" key="11">
    <source>
        <dbReference type="ARBA" id="ARBA00023180"/>
    </source>
</evidence>
<evidence type="ECO:0000256" key="7">
    <source>
        <dbReference type="ARBA" id="ARBA00022837"/>
    </source>
</evidence>
<evidence type="ECO:0000256" key="15">
    <source>
        <dbReference type="PIRSR" id="PIRSR600823-4"/>
    </source>
</evidence>
<dbReference type="GO" id="GO:0006979">
    <property type="term" value="P:response to oxidative stress"/>
    <property type="evidence" value="ECO:0007669"/>
    <property type="project" value="InterPro"/>
</dbReference>
<dbReference type="PANTHER" id="PTHR31388">
    <property type="entry name" value="PEROXIDASE 72-RELATED"/>
    <property type="match status" value="1"/>
</dbReference>
<evidence type="ECO:0000256" key="14">
    <source>
        <dbReference type="PIRSR" id="PIRSR600823-3"/>
    </source>
</evidence>
<feature type="site" description="Transition state stabilizer" evidence="15">
    <location>
        <position position="301"/>
    </location>
</feature>
<organism evidence="18 19">
    <name type="scientific">Coffea canephora</name>
    <name type="common">Robusta coffee</name>
    <dbReference type="NCBI Taxonomy" id="49390"/>
    <lineage>
        <taxon>Eukaryota</taxon>
        <taxon>Viridiplantae</taxon>
        <taxon>Streptophyta</taxon>
        <taxon>Embryophyta</taxon>
        <taxon>Tracheophyta</taxon>
        <taxon>Spermatophyta</taxon>
        <taxon>Magnoliopsida</taxon>
        <taxon>eudicotyledons</taxon>
        <taxon>Gunneridae</taxon>
        <taxon>Pentapetalae</taxon>
        <taxon>asterids</taxon>
        <taxon>lamiids</taxon>
        <taxon>Gentianales</taxon>
        <taxon>Rubiaceae</taxon>
        <taxon>Ixoroideae</taxon>
        <taxon>Gardenieae complex</taxon>
        <taxon>Bertiereae - Coffeeae clade</taxon>
        <taxon>Coffeeae</taxon>
        <taxon>Coffea</taxon>
    </lineage>
</organism>
<dbReference type="OrthoDB" id="2113341at2759"/>
<comment type="cofactor">
    <cofactor evidence="14">
        <name>heme b</name>
        <dbReference type="ChEBI" id="CHEBI:60344"/>
    </cofactor>
    <text evidence="14">Binds 1 heme b (iron(II)-protoporphyrin IX) group per subunit.</text>
</comment>
<feature type="binding site" description="axial binding residue" evidence="14">
    <location>
        <position position="433"/>
    </location>
    <ligand>
        <name>heme b</name>
        <dbReference type="ChEBI" id="CHEBI:60344"/>
    </ligand>
    <ligandPart>
        <name>Fe</name>
        <dbReference type="ChEBI" id="CHEBI:18248"/>
    </ligandPart>
</feature>
<comment type="catalytic activity">
    <reaction evidence="1">
        <text>2 a phenolic donor + H2O2 = 2 a phenolic radical donor + 2 H2O</text>
        <dbReference type="Rhea" id="RHEA:56136"/>
        <dbReference type="ChEBI" id="CHEBI:15377"/>
        <dbReference type="ChEBI" id="CHEBI:16240"/>
        <dbReference type="ChEBI" id="CHEBI:139520"/>
        <dbReference type="ChEBI" id="CHEBI:139521"/>
        <dbReference type="EC" id="1.11.1.7"/>
    </reaction>
</comment>
<dbReference type="PRINTS" id="PR00461">
    <property type="entry name" value="PLPEROXIDASE"/>
</dbReference>
<dbReference type="Pfam" id="PF00141">
    <property type="entry name" value="peroxidase"/>
    <property type="match status" value="2"/>
</dbReference>
<keyword evidence="7 14" id="KW-0106">Calcium</keyword>
<dbReference type="Gene3D" id="1.10.520.10">
    <property type="match status" value="2"/>
</dbReference>
<dbReference type="InterPro" id="IPR019794">
    <property type="entry name" value="Peroxidases_AS"/>
</dbReference>
<evidence type="ECO:0000256" key="8">
    <source>
        <dbReference type="ARBA" id="ARBA00023002"/>
    </source>
</evidence>
<dbReference type="STRING" id="49390.A0A068UD44"/>
<dbReference type="FunFam" id="1.10.420.10:FF:000001">
    <property type="entry name" value="Peroxidase"/>
    <property type="match status" value="2"/>
</dbReference>
<evidence type="ECO:0000256" key="13">
    <source>
        <dbReference type="PIRSR" id="PIRSR600823-2"/>
    </source>
</evidence>
<proteinExistence type="inferred from homology"/>
<feature type="disulfide bond" evidence="16">
    <location>
        <begin position="274"/>
        <end position="354"/>
    </location>
</feature>
<dbReference type="CDD" id="cd00693">
    <property type="entry name" value="secretory_peroxidase"/>
    <property type="match status" value="2"/>
</dbReference>
<reference evidence="19" key="1">
    <citation type="journal article" date="2014" name="Science">
        <title>The coffee genome provides insight into the convergent evolution of caffeine biosynthesis.</title>
        <authorList>
            <person name="Denoeud F."/>
            <person name="Carretero-Paulet L."/>
            <person name="Dereeper A."/>
            <person name="Droc G."/>
            <person name="Guyot R."/>
            <person name="Pietrella M."/>
            <person name="Zheng C."/>
            <person name="Alberti A."/>
            <person name="Anthony F."/>
            <person name="Aprea G."/>
            <person name="Aury J.M."/>
            <person name="Bento P."/>
            <person name="Bernard M."/>
            <person name="Bocs S."/>
            <person name="Campa C."/>
            <person name="Cenci A."/>
            <person name="Combes M.C."/>
            <person name="Crouzillat D."/>
            <person name="Da Silva C."/>
            <person name="Daddiego L."/>
            <person name="De Bellis F."/>
            <person name="Dussert S."/>
            <person name="Garsmeur O."/>
            <person name="Gayraud T."/>
            <person name="Guignon V."/>
            <person name="Jahn K."/>
            <person name="Jamilloux V."/>
            <person name="Joet T."/>
            <person name="Labadie K."/>
            <person name="Lan T."/>
            <person name="Leclercq J."/>
            <person name="Lepelley M."/>
            <person name="Leroy T."/>
            <person name="Li L.T."/>
            <person name="Librado P."/>
            <person name="Lopez L."/>
            <person name="Munoz A."/>
            <person name="Noel B."/>
            <person name="Pallavicini A."/>
            <person name="Perrotta G."/>
            <person name="Poncet V."/>
            <person name="Pot D."/>
            <person name="Priyono X."/>
            <person name="Rigoreau M."/>
            <person name="Rouard M."/>
            <person name="Rozas J."/>
            <person name="Tranchant-Dubreuil C."/>
            <person name="VanBuren R."/>
            <person name="Zhang Q."/>
            <person name="Andrade A.C."/>
            <person name="Argout X."/>
            <person name="Bertrand B."/>
            <person name="de Kochko A."/>
            <person name="Graziosi G."/>
            <person name="Henry R.J."/>
            <person name="Jayarama X."/>
            <person name="Ming R."/>
            <person name="Nagai C."/>
            <person name="Rounsley S."/>
            <person name="Sankoff D."/>
            <person name="Giuliano G."/>
            <person name="Albert V.A."/>
            <person name="Wincker P."/>
            <person name="Lashermes P."/>
        </authorList>
    </citation>
    <scope>NUCLEOTIDE SEQUENCE [LARGE SCALE GENOMIC DNA]</scope>
    <source>
        <strain evidence="19">cv. DH200-94</strain>
    </source>
</reference>
<feature type="binding site" evidence="14">
    <location>
        <position position="434"/>
    </location>
    <ligand>
        <name>Ca(2+)</name>
        <dbReference type="ChEBI" id="CHEBI:29108"/>
        <label>2</label>
    </ligand>
</feature>
<evidence type="ECO:0000259" key="17">
    <source>
        <dbReference type="PROSITE" id="PS50873"/>
    </source>
</evidence>
<evidence type="ECO:0000313" key="18">
    <source>
        <dbReference type="EMBL" id="CDP06406.1"/>
    </source>
</evidence>
<dbReference type="EMBL" id="HG739106">
    <property type="protein sequence ID" value="CDP06406.1"/>
    <property type="molecule type" value="Genomic_DNA"/>
</dbReference>
<feature type="disulfide bond" evidence="16">
    <location>
        <begin position="361"/>
        <end position="555"/>
    </location>
</feature>
<name>A0A068UD44_COFCA</name>
<feature type="binding site" evidence="14">
    <location>
        <position position="313"/>
    </location>
    <ligand>
        <name>Ca(2+)</name>
        <dbReference type="ChEBI" id="CHEBI:29108"/>
        <label>1</label>
    </ligand>
</feature>
<keyword evidence="9 14" id="KW-0408">Iron</keyword>
<sequence>MGASLLRLHFHDCFGCDASVLLDDTANFTGEKTAGPNNNSLRGFEVIDSIKSQLETSCPGVVSCADILTVAARDGVVALGGPSWNIPLGRRDSTTASLSAANSNIPGPGLNLNALISAFANKGFTARELVALSGGHTIGQARCLLFRNRIYNEANINASFAAAVQANCPRSGGDNNLSPLDTTSPISFDNAYFRNLQTQKGLLHSDQQLFSGGSTNAQVNTYSSNSATFFTDFANAMVKMDNLSPLTDYIFIAPNVTISTSSAPLSPAYYNRVCPQALPTIRRMVEVAVSQERRMGASLLRLHFHDCFVNGCDASILLDATPTIDSEKNALPNANSARGFEVIDRIKAQVDKVCGRPVVSCADILAVAARDSVVALGGPSWAVQLGRRDSTTASRSVANNDIPSPLMDLPALISSFKKQGLNVKDLVALSGGHTLGFAQCRLFRNRIYNETNNIDPSFASQRQATCPRAGGDSNLSPLDPSPAAFDTAYFSNLVSKRGLLHSDQALFGAGGPTQDLVKSYSTNLLAFSADFANSMIKMGNIKPLTGSQGQIRFNCRKVN</sequence>
<keyword evidence="4" id="KW-0575">Peroxidase</keyword>
<evidence type="ECO:0000256" key="5">
    <source>
        <dbReference type="ARBA" id="ARBA00022617"/>
    </source>
</evidence>